<reference evidence="2" key="1">
    <citation type="submission" date="2020-08" db="EMBL/GenBank/DDBJ databases">
        <title>Multicomponent nature underlies the extraordinary mechanical properties of spider dragline silk.</title>
        <authorList>
            <person name="Kono N."/>
            <person name="Nakamura H."/>
            <person name="Mori M."/>
            <person name="Yoshida Y."/>
            <person name="Ohtoshi R."/>
            <person name="Malay A.D."/>
            <person name="Moran D.A.P."/>
            <person name="Tomita M."/>
            <person name="Numata K."/>
            <person name="Arakawa K."/>
        </authorList>
    </citation>
    <scope>NUCLEOTIDE SEQUENCE</scope>
</reference>
<name>A0A8X6TYY1_NEPPI</name>
<accession>A0A8X6TYY1</accession>
<keyword evidence="3" id="KW-1185">Reference proteome</keyword>
<evidence type="ECO:0000313" key="3">
    <source>
        <dbReference type="Proteomes" id="UP000887013"/>
    </source>
</evidence>
<gene>
    <name evidence="2" type="ORF">NPIL_158681</name>
</gene>
<comment type="caution">
    <text evidence="2">The sequence shown here is derived from an EMBL/GenBank/DDBJ whole genome shotgun (WGS) entry which is preliminary data.</text>
</comment>
<dbReference type="EMBL" id="BMAW01070227">
    <property type="protein sequence ID" value="GFT72355.1"/>
    <property type="molecule type" value="Genomic_DNA"/>
</dbReference>
<proteinExistence type="predicted"/>
<dbReference type="Proteomes" id="UP000887013">
    <property type="component" value="Unassembled WGS sequence"/>
</dbReference>
<sequence>MADGMDCSLNTSSPQPAPASIPDEVSASLGLITPISPDQCSHLISLVNPSSYNYLTQLIYNILNEPESEINLPITQQKNLLLLDHIIHRFAFNLQIEEKLT</sequence>
<organism evidence="2 3">
    <name type="scientific">Nephila pilipes</name>
    <name type="common">Giant wood spider</name>
    <name type="synonym">Nephila maculata</name>
    <dbReference type="NCBI Taxonomy" id="299642"/>
    <lineage>
        <taxon>Eukaryota</taxon>
        <taxon>Metazoa</taxon>
        <taxon>Ecdysozoa</taxon>
        <taxon>Arthropoda</taxon>
        <taxon>Chelicerata</taxon>
        <taxon>Arachnida</taxon>
        <taxon>Araneae</taxon>
        <taxon>Araneomorphae</taxon>
        <taxon>Entelegynae</taxon>
        <taxon>Araneoidea</taxon>
        <taxon>Nephilidae</taxon>
        <taxon>Nephila</taxon>
    </lineage>
</organism>
<dbReference type="AlphaFoldDB" id="A0A8X6TYY1"/>
<feature type="region of interest" description="Disordered" evidence="1">
    <location>
        <begin position="1"/>
        <end position="22"/>
    </location>
</feature>
<evidence type="ECO:0000313" key="2">
    <source>
        <dbReference type="EMBL" id="GFT72355.1"/>
    </source>
</evidence>
<protein>
    <submittedName>
        <fullName evidence="2">Uncharacterized protein</fullName>
    </submittedName>
</protein>
<evidence type="ECO:0000256" key="1">
    <source>
        <dbReference type="SAM" id="MobiDB-lite"/>
    </source>
</evidence>